<feature type="compositionally biased region" description="Basic and acidic residues" evidence="1">
    <location>
        <begin position="84"/>
        <end position="122"/>
    </location>
</feature>
<feature type="compositionally biased region" description="Basic and acidic residues" evidence="1">
    <location>
        <begin position="170"/>
        <end position="192"/>
    </location>
</feature>
<dbReference type="InterPro" id="IPR036928">
    <property type="entry name" value="AS_sf"/>
</dbReference>
<evidence type="ECO:0000313" key="4">
    <source>
        <dbReference type="Proteomes" id="UP000583929"/>
    </source>
</evidence>
<feature type="region of interest" description="Disordered" evidence="1">
    <location>
        <begin position="327"/>
        <end position="375"/>
    </location>
</feature>
<comment type="caution">
    <text evidence="3">The sequence shown here is derived from an EMBL/GenBank/DDBJ whole genome shotgun (WGS) entry which is preliminary data.</text>
</comment>
<sequence>MAATVSPWSKPGAWALDSEEQDAELLKEQEKKAAMEPLHDFPSLSAAATAKPKKKKGQTLSLAEFTTYGGPKPVAQPTAPAGLTHEDRMALPKGPRERTAEEIERARHSGFRSFDRGDRNGDDSSNSRWKSSDRNSNGFGKDAPRDSGPSRADEADNWASTKKSFGGGNDFDRGERRERRGFFPDSQSKADDSDSWVTNKSFVPSEGRRFGSSGGGFERERKVGFTSNGGGADGDFWGKRREESSGVTGNEGGIVGGGRPRLNLQPRTLPVVSDGGSPGSVTGTGAAIVTKPKGSNPFGEARPREEVLAEKGQDWKKIDEQLESLKIKEVNEKPEGGSSFGKRSFGIGNGRSDDRIEKSWRKPDTEEDTGSQRGFGLSDFAIDGIQGDAMVTGTVFCDQCKDGQRSWFDYPISGVKVKVTCTDSNGQITMSREETTNWFGNYAVKFDGAPDLSGCFSQVSDSGQGSESGCSAPAGPAQKLRLMFRFFDMEMYATDSLLSQPAQPMPNCPKSTNPIPAPVTPAQPPPVAVPVPPAQPPPVATPAPPAQPQPVVSPVTPAIPPPSPAFRLPPMPPLPPLPPAPFLEASACPSKSWTMPEYRCYWRMVNPETKVAVVFGSLAASRYGTDLTMMQALQGRGDPYRTLLREGVTSFLNSYNTLRFPYNTIGVVQHMDWALMGSTRSVLLTGLRFMRANSGYGTVNCSFTPCKSIFGWNGNQMTAASSSSNHPMPATIQDTLLPSPGRFKLSVDASVREQSSRIGFGAVVQNCREEVVAGCYSSIPSGLPLISLKQKLFSGQLLGVSLTKPLLSFLSLILLLSSFINGANDSQFPIVEATIADIQLAFADGRLTSRQLVDFYIDQIERLNPLLRSVLEINPDARSLADEADWERESTTWRDGKSLLGELHGVPVLLKDSIATKDALNTTMGSYTLLGSVSPRDATVVERLRRAGAVIMGKASLSEWYGARSWLIPYGWCGRGGQGVNPYVELGDPCGSSSGSAISVAASMVAVSLGTETDASIICPADHNSVVGIKPTVGLTSRAGVVPVSPRQDTIGPICRTVSDAVYVLDAIVGYDPRDHEATNAAAKFIPLGGYKQFLKEKGLKGKRLGVVRNPFLDIYNGSSAISTFECHLKTLRQGGATVIDHLEIENIDIINDAYQSGEGIALTTEFKVELNKYLHDLVNSPVKSLADIIAFNLENPELELMTKYGQEQLIAAEMTNGIGEDVFKAVDTMKKLSENGFEKLMKENELDAMVTLGWGASTVLAIGGYPAISVPAGYELSSKMPFGICFGGLKGTEPKLIEIAYAFEQATMKMRTNLSTKLLSLPLILLLLSFVSRFNGSNFSIKEATIADIQRAFADGRLTSQQLVDYYIDRISRLDPQLHDVLEVNPDARCQADKADEARKEARWRDGRSSLGELHGVPVLLKDNIATKDALDTTTGSYVLLGSKVQRDATVLERLRGAAAVILGKATLTEWYRTRSSLIPNDWSARGGQVMVRSLSPFYFLSLLSSKSNPPLASLVASVLSQSPHVRTQLGNKLQPMGRTVSDAVYVFDAIVGYDSRDHNAIEAAAKFIPKGGYKQFLKNDGLKGKRLGVVRNAFLAFYNGIFAISTFETHLSTLRYGGATIIDHLEVANKDIILDPFKNIIAFNSDNPDLEMTKKYGQEQFVMADMTSALGEDGFEKLMKESELDAMVTLGWAASTVLAIGGYPAISVPAGSPLYTNLKSTFAKGNTWFLADDKDGAPIVCGRQRGWSFTQLDGALKSKLPAFSLSPGSSSSHTRVLLLLRLDFWTPCSSSSMSIPVFFFFFVWISGPHQVAHPDFPRNHVWGHCSSPSSALACEHSSPTPSSSSPSEQLYFTTVHPPFPLFSTT</sequence>
<dbReference type="Pfam" id="PF01425">
    <property type="entry name" value="Amidase"/>
    <property type="match status" value="2"/>
</dbReference>
<dbReference type="PANTHER" id="PTHR42678">
    <property type="entry name" value="AMIDASE"/>
    <property type="match status" value="1"/>
</dbReference>
<accession>A0A7J6EDX3</accession>
<protein>
    <recommendedName>
        <fullName evidence="2">Amidase domain-containing protein</fullName>
    </recommendedName>
</protein>
<reference evidence="3 4" key="1">
    <citation type="journal article" date="2020" name="bioRxiv">
        <title>Sequence and annotation of 42 cannabis genomes reveals extensive copy number variation in cannabinoid synthesis and pathogen resistance genes.</title>
        <authorList>
            <person name="Mckernan K.J."/>
            <person name="Helbert Y."/>
            <person name="Kane L.T."/>
            <person name="Ebling H."/>
            <person name="Zhang L."/>
            <person name="Liu B."/>
            <person name="Eaton Z."/>
            <person name="Mclaughlin S."/>
            <person name="Kingan S."/>
            <person name="Baybayan P."/>
            <person name="Concepcion G."/>
            <person name="Jordan M."/>
            <person name="Riva A."/>
            <person name="Barbazuk W."/>
            <person name="Harkins T."/>
        </authorList>
    </citation>
    <scope>NUCLEOTIDE SEQUENCE [LARGE SCALE GENOMIC DNA]</scope>
    <source>
        <strain evidence="4">cv. Jamaican Lion 4</strain>
        <tissue evidence="3">Leaf</tissue>
    </source>
</reference>
<feature type="region of interest" description="Disordered" evidence="1">
    <location>
        <begin position="500"/>
        <end position="558"/>
    </location>
</feature>
<feature type="compositionally biased region" description="Basic and acidic residues" evidence="1">
    <location>
        <begin position="24"/>
        <end position="39"/>
    </location>
</feature>
<dbReference type="Proteomes" id="UP000583929">
    <property type="component" value="Unassembled WGS sequence"/>
</dbReference>
<dbReference type="Pfam" id="PF06273">
    <property type="entry name" value="eIF-4B"/>
    <property type="match status" value="1"/>
</dbReference>
<organism evidence="3 4">
    <name type="scientific">Cannabis sativa</name>
    <name type="common">Hemp</name>
    <name type="synonym">Marijuana</name>
    <dbReference type="NCBI Taxonomy" id="3483"/>
    <lineage>
        <taxon>Eukaryota</taxon>
        <taxon>Viridiplantae</taxon>
        <taxon>Streptophyta</taxon>
        <taxon>Embryophyta</taxon>
        <taxon>Tracheophyta</taxon>
        <taxon>Spermatophyta</taxon>
        <taxon>Magnoliopsida</taxon>
        <taxon>eudicotyledons</taxon>
        <taxon>Gunneridae</taxon>
        <taxon>Pentapetalae</taxon>
        <taxon>rosids</taxon>
        <taxon>fabids</taxon>
        <taxon>Rosales</taxon>
        <taxon>Cannabaceae</taxon>
        <taxon>Cannabis</taxon>
    </lineage>
</organism>
<evidence type="ECO:0000313" key="3">
    <source>
        <dbReference type="EMBL" id="KAF4356667.1"/>
    </source>
</evidence>
<dbReference type="InterPro" id="IPR023631">
    <property type="entry name" value="Amidase_dom"/>
</dbReference>
<feature type="compositionally biased region" description="Basic and acidic residues" evidence="1">
    <location>
        <begin position="351"/>
        <end position="364"/>
    </location>
</feature>
<feature type="compositionally biased region" description="Gly residues" evidence="1">
    <location>
        <begin position="249"/>
        <end position="259"/>
    </location>
</feature>
<dbReference type="EMBL" id="JAATIQ010000424">
    <property type="protein sequence ID" value="KAF4356667.1"/>
    <property type="molecule type" value="Genomic_DNA"/>
</dbReference>
<keyword evidence="4" id="KW-1185">Reference proteome</keyword>
<dbReference type="PANTHER" id="PTHR42678:SF25">
    <property type="entry name" value="AMIDASE C869.01"/>
    <property type="match status" value="1"/>
</dbReference>
<dbReference type="SUPFAM" id="SSF81995">
    <property type="entry name" value="beta-sandwich domain of Sec23/24"/>
    <property type="match status" value="1"/>
</dbReference>
<name>A0A7J6EDX3_CANSA</name>
<feature type="compositionally biased region" description="Basic and acidic residues" evidence="1">
    <location>
        <begin position="301"/>
        <end position="310"/>
    </location>
</feature>
<dbReference type="Gene3D" id="3.90.1300.10">
    <property type="entry name" value="Amidase signature (AS) domain"/>
    <property type="match status" value="3"/>
</dbReference>
<dbReference type="GO" id="GO:0003743">
    <property type="term" value="F:translation initiation factor activity"/>
    <property type="evidence" value="ECO:0007669"/>
    <property type="project" value="InterPro"/>
</dbReference>
<dbReference type="Pfam" id="PF01190">
    <property type="entry name" value="Pollen_Ole_e_1"/>
    <property type="match status" value="1"/>
</dbReference>
<feature type="domain" description="Amidase" evidence="2">
    <location>
        <begin position="1364"/>
        <end position="1473"/>
    </location>
</feature>
<gene>
    <name evidence="3" type="ORF">G4B88_009644</name>
</gene>
<dbReference type="InterPro" id="IPR010433">
    <property type="entry name" value="EIF-4B_pln"/>
</dbReference>
<proteinExistence type="predicted"/>
<evidence type="ECO:0000259" key="2">
    <source>
        <dbReference type="Pfam" id="PF01425"/>
    </source>
</evidence>
<feature type="compositionally biased region" description="Polar residues" evidence="1">
    <location>
        <begin position="123"/>
        <end position="138"/>
    </location>
</feature>
<feature type="region of interest" description="Disordered" evidence="1">
    <location>
        <begin position="1"/>
        <end position="310"/>
    </location>
</feature>
<feature type="domain" description="Amidase" evidence="2">
    <location>
        <begin position="852"/>
        <end position="1297"/>
    </location>
</feature>
<feature type="compositionally biased region" description="Pro residues" evidence="1">
    <location>
        <begin position="515"/>
        <end position="548"/>
    </location>
</feature>
<dbReference type="SUPFAM" id="SSF75304">
    <property type="entry name" value="Amidase signature (AS) enzymes"/>
    <property type="match status" value="2"/>
</dbReference>
<evidence type="ECO:0000256" key="1">
    <source>
        <dbReference type="SAM" id="MobiDB-lite"/>
    </source>
</evidence>